<dbReference type="AlphaFoldDB" id="A0A0D0B6X8"/>
<protein>
    <submittedName>
        <fullName evidence="1">Unplaced genomic scaffold GYMLUscaffold_33, whole genome shotgun sequence</fullName>
    </submittedName>
</protein>
<feature type="non-terminal residue" evidence="1">
    <location>
        <position position="1"/>
    </location>
</feature>
<dbReference type="EMBL" id="KN834781">
    <property type="protein sequence ID" value="KIK59210.1"/>
    <property type="molecule type" value="Genomic_DNA"/>
</dbReference>
<name>A0A0D0B6X8_9AGAR</name>
<organism evidence="1 2">
    <name type="scientific">Collybiopsis luxurians FD-317 M1</name>
    <dbReference type="NCBI Taxonomy" id="944289"/>
    <lineage>
        <taxon>Eukaryota</taxon>
        <taxon>Fungi</taxon>
        <taxon>Dikarya</taxon>
        <taxon>Basidiomycota</taxon>
        <taxon>Agaricomycotina</taxon>
        <taxon>Agaricomycetes</taxon>
        <taxon>Agaricomycetidae</taxon>
        <taxon>Agaricales</taxon>
        <taxon>Marasmiineae</taxon>
        <taxon>Omphalotaceae</taxon>
        <taxon>Collybiopsis</taxon>
        <taxon>Collybiopsis luxurians</taxon>
    </lineage>
</organism>
<evidence type="ECO:0000313" key="2">
    <source>
        <dbReference type="Proteomes" id="UP000053593"/>
    </source>
</evidence>
<dbReference type="HOGENOM" id="CLU_003703_0_1_1"/>
<dbReference type="OrthoDB" id="3232711at2759"/>
<keyword evidence="2" id="KW-1185">Reference proteome</keyword>
<evidence type="ECO:0000313" key="1">
    <source>
        <dbReference type="EMBL" id="KIK59210.1"/>
    </source>
</evidence>
<proteinExistence type="predicted"/>
<sequence>IQYKNARKCLLNLKGPGKWQETFQELKGSDICGIGERALSAEEKEMLRVAQIQAGVSEEEVDKMLDDNISNMLTADPINPVLALGETKCTLSWIWYTVSGSEVDEDNVNVSLQVEWCKARARAQHSREELLLVDEEMHWVITYTTHRAQWWLQQSNRWMDIDVALKDGLVAYSCEQAHIEQERAQRWLSDWAPV</sequence>
<accession>A0A0D0B6X8</accession>
<dbReference type="Proteomes" id="UP000053593">
    <property type="component" value="Unassembled WGS sequence"/>
</dbReference>
<gene>
    <name evidence="1" type="ORF">GYMLUDRAFT_170046</name>
</gene>
<reference evidence="1 2" key="1">
    <citation type="submission" date="2014-04" db="EMBL/GenBank/DDBJ databases">
        <title>Evolutionary Origins and Diversification of the Mycorrhizal Mutualists.</title>
        <authorList>
            <consortium name="DOE Joint Genome Institute"/>
            <consortium name="Mycorrhizal Genomics Consortium"/>
            <person name="Kohler A."/>
            <person name="Kuo A."/>
            <person name="Nagy L.G."/>
            <person name="Floudas D."/>
            <person name="Copeland A."/>
            <person name="Barry K.W."/>
            <person name="Cichocki N."/>
            <person name="Veneault-Fourrey C."/>
            <person name="LaButti K."/>
            <person name="Lindquist E.A."/>
            <person name="Lipzen A."/>
            <person name="Lundell T."/>
            <person name="Morin E."/>
            <person name="Murat C."/>
            <person name="Riley R."/>
            <person name="Ohm R."/>
            <person name="Sun H."/>
            <person name="Tunlid A."/>
            <person name="Henrissat B."/>
            <person name="Grigoriev I.V."/>
            <person name="Hibbett D.S."/>
            <person name="Martin F."/>
        </authorList>
    </citation>
    <scope>NUCLEOTIDE SEQUENCE [LARGE SCALE GENOMIC DNA]</scope>
    <source>
        <strain evidence="1 2">FD-317 M1</strain>
    </source>
</reference>